<feature type="signal peptide" evidence="7">
    <location>
        <begin position="1"/>
        <end position="22"/>
    </location>
</feature>
<evidence type="ECO:0000313" key="8">
    <source>
        <dbReference type="EMBL" id="TDR82237.1"/>
    </source>
</evidence>
<dbReference type="OrthoDB" id="9793396at2"/>
<dbReference type="RefSeq" id="WP_133678649.1">
    <property type="nucleotide sequence ID" value="NZ_SNZP01000002.1"/>
</dbReference>
<dbReference type="EMBL" id="SNZP01000002">
    <property type="protein sequence ID" value="TDR82237.1"/>
    <property type="molecule type" value="Genomic_DNA"/>
</dbReference>
<sequence length="289" mass="31501">MSALTKLFAFAALALSTALASAADQPLAVVAAENFYGDLVQQVGGPHVQVTSIMNNPDQDPHLFEASVSTARALSAARLVIYNGMDYDPWMTKLLTAARAQGRAEIVVGRLLGKRSGDNPHLWYDPATMPTVARAIAARLQAVDPAHSADYRRNLDQVLASLAVIGQHVQSLRVRYAGTAVTATEPVFGLMAQALGLTMRNERFQLAVMNNTEPSASDIAAFERDLKSRQVRVLFYNNQASDPSAKRMRTLAQQSGVKVVGISETMPAGRHYQDWMRSQLDQLEKALNH</sequence>
<dbReference type="Gene3D" id="3.40.50.1980">
    <property type="entry name" value="Nitrogenase molybdenum iron protein domain"/>
    <property type="match status" value="2"/>
</dbReference>
<proteinExistence type="inferred from homology"/>
<dbReference type="GO" id="GO:0030313">
    <property type="term" value="C:cell envelope"/>
    <property type="evidence" value="ECO:0007669"/>
    <property type="project" value="UniProtKB-SubCell"/>
</dbReference>
<dbReference type="PRINTS" id="PR00690">
    <property type="entry name" value="ADHESNFAMILY"/>
</dbReference>
<keyword evidence="5 7" id="KW-0732">Signal</keyword>
<reference evidence="8 9" key="1">
    <citation type="submission" date="2019-03" db="EMBL/GenBank/DDBJ databases">
        <title>Genomic Encyclopedia of Type Strains, Phase III (KMG-III): the genomes of soil and plant-associated and newly described type strains.</title>
        <authorList>
            <person name="Whitman W."/>
        </authorList>
    </citation>
    <scope>NUCLEOTIDE SEQUENCE [LARGE SCALE GENOMIC DNA]</scope>
    <source>
        <strain evidence="8 9">CECT 8976</strain>
    </source>
</reference>
<keyword evidence="3 6" id="KW-0813">Transport</keyword>
<evidence type="ECO:0000256" key="2">
    <source>
        <dbReference type="ARBA" id="ARBA00011028"/>
    </source>
</evidence>
<organism evidence="8 9">
    <name type="scientific">Paludibacterium purpuratum</name>
    <dbReference type="NCBI Taxonomy" id="1144873"/>
    <lineage>
        <taxon>Bacteria</taxon>
        <taxon>Pseudomonadati</taxon>
        <taxon>Pseudomonadota</taxon>
        <taxon>Betaproteobacteria</taxon>
        <taxon>Neisseriales</taxon>
        <taxon>Chromobacteriaceae</taxon>
        <taxon>Paludibacterium</taxon>
    </lineage>
</organism>
<dbReference type="Proteomes" id="UP000295611">
    <property type="component" value="Unassembled WGS sequence"/>
</dbReference>
<comment type="similarity">
    <text evidence="2 6">Belongs to the bacterial solute-binding protein 9 family.</text>
</comment>
<evidence type="ECO:0000256" key="4">
    <source>
        <dbReference type="ARBA" id="ARBA00022723"/>
    </source>
</evidence>
<dbReference type="AlphaFoldDB" id="A0A4R7BEX4"/>
<name>A0A4R7BEX4_9NEIS</name>
<protein>
    <submittedName>
        <fullName evidence="8">Zinc/manganese transport system substrate-binding protein</fullName>
    </submittedName>
</protein>
<dbReference type="SUPFAM" id="SSF53807">
    <property type="entry name" value="Helical backbone' metal receptor"/>
    <property type="match status" value="1"/>
</dbReference>
<evidence type="ECO:0000256" key="1">
    <source>
        <dbReference type="ARBA" id="ARBA00004196"/>
    </source>
</evidence>
<dbReference type="GO" id="GO:0046872">
    <property type="term" value="F:metal ion binding"/>
    <property type="evidence" value="ECO:0007669"/>
    <property type="project" value="UniProtKB-KW"/>
</dbReference>
<keyword evidence="4" id="KW-0479">Metal-binding</keyword>
<evidence type="ECO:0000256" key="3">
    <source>
        <dbReference type="ARBA" id="ARBA00022448"/>
    </source>
</evidence>
<dbReference type="GO" id="GO:0030001">
    <property type="term" value="P:metal ion transport"/>
    <property type="evidence" value="ECO:0007669"/>
    <property type="project" value="InterPro"/>
</dbReference>
<evidence type="ECO:0000256" key="6">
    <source>
        <dbReference type="RuleBase" id="RU003512"/>
    </source>
</evidence>
<dbReference type="GO" id="GO:0007155">
    <property type="term" value="P:cell adhesion"/>
    <property type="evidence" value="ECO:0007669"/>
    <property type="project" value="InterPro"/>
</dbReference>
<feature type="chain" id="PRO_5020794549" evidence="7">
    <location>
        <begin position="23"/>
        <end position="289"/>
    </location>
</feature>
<comment type="subcellular location">
    <subcellularLocation>
        <location evidence="1">Cell envelope</location>
    </subcellularLocation>
</comment>
<dbReference type="Pfam" id="PF01297">
    <property type="entry name" value="ZnuA"/>
    <property type="match status" value="1"/>
</dbReference>
<keyword evidence="9" id="KW-1185">Reference proteome</keyword>
<comment type="caution">
    <text evidence="8">The sequence shown here is derived from an EMBL/GenBank/DDBJ whole genome shotgun (WGS) entry which is preliminary data.</text>
</comment>
<dbReference type="InterPro" id="IPR006127">
    <property type="entry name" value="ZnuA-like"/>
</dbReference>
<dbReference type="PANTHER" id="PTHR42953">
    <property type="entry name" value="HIGH-AFFINITY ZINC UPTAKE SYSTEM PROTEIN ZNUA-RELATED"/>
    <property type="match status" value="1"/>
</dbReference>
<evidence type="ECO:0000313" key="9">
    <source>
        <dbReference type="Proteomes" id="UP000295611"/>
    </source>
</evidence>
<dbReference type="InterPro" id="IPR006128">
    <property type="entry name" value="Lipoprotein_PsaA-like"/>
</dbReference>
<evidence type="ECO:0000256" key="7">
    <source>
        <dbReference type="SAM" id="SignalP"/>
    </source>
</evidence>
<gene>
    <name evidence="8" type="ORF">DFP86_102354</name>
</gene>
<dbReference type="InterPro" id="IPR050492">
    <property type="entry name" value="Bact_metal-bind_prot9"/>
</dbReference>
<accession>A0A4R7BEX4</accession>
<dbReference type="PANTHER" id="PTHR42953:SF1">
    <property type="entry name" value="METAL-BINDING PROTEIN HI_0362-RELATED"/>
    <property type="match status" value="1"/>
</dbReference>
<evidence type="ECO:0000256" key="5">
    <source>
        <dbReference type="ARBA" id="ARBA00022729"/>
    </source>
</evidence>